<keyword evidence="1" id="KW-0614">Plasmid</keyword>
<evidence type="ECO:0000313" key="2">
    <source>
        <dbReference type="Proteomes" id="UP000182306"/>
    </source>
</evidence>
<keyword evidence="2" id="KW-1185">Reference proteome</keyword>
<dbReference type="Proteomes" id="UP000182306">
    <property type="component" value="Plasmid C"/>
</dbReference>
<gene>
    <name evidence="1" type="ORF">SAMCFNEI73_pC1302</name>
</gene>
<name>A0A1L3LY23_9HYPH</name>
<evidence type="ECO:0000313" key="1">
    <source>
        <dbReference type="EMBL" id="APG95009.1"/>
    </source>
</evidence>
<dbReference type="EMBL" id="CP013110">
    <property type="protein sequence ID" value="APG95009.1"/>
    <property type="molecule type" value="Genomic_DNA"/>
</dbReference>
<proteinExistence type="predicted"/>
<accession>A0A1L3LY23</accession>
<sequence>MNAPRVALHRGRRRAEGLLRHTSHKQGLPLLGAALPAPLKGMLIKDRIISSLELRNCRLP</sequence>
<reference evidence="1 2" key="1">
    <citation type="submission" date="2015-10" db="EMBL/GenBank/DDBJ databases">
        <title>Genomic differences between typical nodule nitrogen-fixing rhizobial strains and those coming from bean seeds.</title>
        <authorList>
            <person name="Peralta H."/>
            <person name="Aguilar-Vera A."/>
            <person name="Diaz R."/>
            <person name="Mora Y."/>
            <person name="Martinez-Batallar G."/>
            <person name="Salazar E."/>
            <person name="Vargas-Lagunas C."/>
            <person name="Encarnacion S."/>
            <person name="Girard L."/>
            <person name="Mora J."/>
        </authorList>
    </citation>
    <scope>NUCLEOTIDE SEQUENCE [LARGE SCALE GENOMIC DNA]</scope>
    <source>
        <strain evidence="1 2">CFNEI 73</strain>
        <plasmid evidence="1 2">C</plasmid>
    </source>
</reference>
<organism evidence="1 2">
    <name type="scientific">Sinorhizobium americanum</name>
    <dbReference type="NCBI Taxonomy" id="194963"/>
    <lineage>
        <taxon>Bacteria</taxon>
        <taxon>Pseudomonadati</taxon>
        <taxon>Pseudomonadota</taxon>
        <taxon>Alphaproteobacteria</taxon>
        <taxon>Hyphomicrobiales</taxon>
        <taxon>Rhizobiaceae</taxon>
        <taxon>Sinorhizobium/Ensifer group</taxon>
        <taxon>Sinorhizobium</taxon>
    </lineage>
</organism>
<dbReference type="KEGG" id="same:SAMCFNEI73_pC1302"/>
<dbReference type="AlphaFoldDB" id="A0A1L3LY23"/>
<geneLocation type="plasmid" evidence="1 2">
    <name>C</name>
</geneLocation>
<protein>
    <submittedName>
        <fullName evidence="1">Uncharacterized protein</fullName>
    </submittedName>
</protein>